<dbReference type="EMBL" id="JAHYIQ010000022">
    <property type="protein sequence ID" value="KAK1122808.1"/>
    <property type="molecule type" value="Genomic_DNA"/>
</dbReference>
<dbReference type="AlphaFoldDB" id="A0AA40FP82"/>
<evidence type="ECO:0000313" key="1">
    <source>
        <dbReference type="EMBL" id="KAK1122808.1"/>
    </source>
</evidence>
<name>A0AA40FP82_9HYME</name>
<keyword evidence="2" id="KW-1185">Reference proteome</keyword>
<comment type="caution">
    <text evidence="1">The sequence shown here is derived from an EMBL/GenBank/DDBJ whole genome shotgun (WGS) entry which is preliminary data.</text>
</comment>
<gene>
    <name evidence="1" type="ORF">K0M31_009250</name>
</gene>
<sequence>NLAELPVVPALIEREFSITDWLPAVKSASSPRQRVYIWSNVSLEEEHDDAVQPCRRSGSLMRDVAHVQHETRRSPQPRFTISPLSFQGDDVTGLSLSLQ</sequence>
<proteinExistence type="predicted"/>
<dbReference type="Proteomes" id="UP001177670">
    <property type="component" value="Unassembled WGS sequence"/>
</dbReference>
<evidence type="ECO:0000313" key="2">
    <source>
        <dbReference type="Proteomes" id="UP001177670"/>
    </source>
</evidence>
<accession>A0AA40FP82</accession>
<organism evidence="1 2">
    <name type="scientific">Melipona bicolor</name>
    <dbReference type="NCBI Taxonomy" id="60889"/>
    <lineage>
        <taxon>Eukaryota</taxon>
        <taxon>Metazoa</taxon>
        <taxon>Ecdysozoa</taxon>
        <taxon>Arthropoda</taxon>
        <taxon>Hexapoda</taxon>
        <taxon>Insecta</taxon>
        <taxon>Pterygota</taxon>
        <taxon>Neoptera</taxon>
        <taxon>Endopterygota</taxon>
        <taxon>Hymenoptera</taxon>
        <taxon>Apocrita</taxon>
        <taxon>Aculeata</taxon>
        <taxon>Apoidea</taxon>
        <taxon>Anthophila</taxon>
        <taxon>Apidae</taxon>
        <taxon>Melipona</taxon>
    </lineage>
</organism>
<reference evidence="1" key="1">
    <citation type="submission" date="2021-10" db="EMBL/GenBank/DDBJ databases">
        <title>Melipona bicolor Genome sequencing and assembly.</title>
        <authorList>
            <person name="Araujo N.S."/>
            <person name="Arias M.C."/>
        </authorList>
    </citation>
    <scope>NUCLEOTIDE SEQUENCE</scope>
    <source>
        <strain evidence="1">USP_2M_L1-L4_2017</strain>
        <tissue evidence="1">Whole body</tissue>
    </source>
</reference>
<protein>
    <submittedName>
        <fullName evidence="1">Uncharacterized protein</fullName>
    </submittedName>
</protein>
<feature type="non-terminal residue" evidence="1">
    <location>
        <position position="1"/>
    </location>
</feature>